<dbReference type="AlphaFoldDB" id="A0A5B7FJQ1"/>
<reference evidence="2 3" key="1">
    <citation type="submission" date="2019-05" db="EMBL/GenBank/DDBJ databases">
        <title>Another draft genome of Portunus trituberculatus and its Hox gene families provides insights of decapod evolution.</title>
        <authorList>
            <person name="Jeong J.-H."/>
            <person name="Song I."/>
            <person name="Kim S."/>
            <person name="Choi T."/>
            <person name="Kim D."/>
            <person name="Ryu S."/>
            <person name="Kim W."/>
        </authorList>
    </citation>
    <scope>NUCLEOTIDE SEQUENCE [LARGE SCALE GENOMIC DNA]</scope>
    <source>
        <tissue evidence="2">Muscle</tissue>
    </source>
</reference>
<keyword evidence="3" id="KW-1185">Reference proteome</keyword>
<name>A0A5B7FJQ1_PORTR</name>
<sequence>MKAFGARQSRAKEAPRQGRNSGRPITVEEGGGADWNDLALGVVASGDTISLTSDEVTVTADSEGEFCLGLSLAESGS</sequence>
<gene>
    <name evidence="2" type="ORF">E2C01_041311</name>
</gene>
<evidence type="ECO:0000313" key="2">
    <source>
        <dbReference type="EMBL" id="MPC47561.1"/>
    </source>
</evidence>
<organism evidence="2 3">
    <name type="scientific">Portunus trituberculatus</name>
    <name type="common">Swimming crab</name>
    <name type="synonym">Neptunus trituberculatus</name>
    <dbReference type="NCBI Taxonomy" id="210409"/>
    <lineage>
        <taxon>Eukaryota</taxon>
        <taxon>Metazoa</taxon>
        <taxon>Ecdysozoa</taxon>
        <taxon>Arthropoda</taxon>
        <taxon>Crustacea</taxon>
        <taxon>Multicrustacea</taxon>
        <taxon>Malacostraca</taxon>
        <taxon>Eumalacostraca</taxon>
        <taxon>Eucarida</taxon>
        <taxon>Decapoda</taxon>
        <taxon>Pleocyemata</taxon>
        <taxon>Brachyura</taxon>
        <taxon>Eubrachyura</taxon>
        <taxon>Portunoidea</taxon>
        <taxon>Portunidae</taxon>
        <taxon>Portuninae</taxon>
        <taxon>Portunus</taxon>
    </lineage>
</organism>
<evidence type="ECO:0000313" key="3">
    <source>
        <dbReference type="Proteomes" id="UP000324222"/>
    </source>
</evidence>
<dbReference type="Proteomes" id="UP000324222">
    <property type="component" value="Unassembled WGS sequence"/>
</dbReference>
<evidence type="ECO:0000256" key="1">
    <source>
        <dbReference type="SAM" id="MobiDB-lite"/>
    </source>
</evidence>
<accession>A0A5B7FJQ1</accession>
<feature type="region of interest" description="Disordered" evidence="1">
    <location>
        <begin position="1"/>
        <end position="32"/>
    </location>
</feature>
<dbReference type="EMBL" id="VSRR010007803">
    <property type="protein sequence ID" value="MPC47561.1"/>
    <property type="molecule type" value="Genomic_DNA"/>
</dbReference>
<comment type="caution">
    <text evidence="2">The sequence shown here is derived from an EMBL/GenBank/DDBJ whole genome shotgun (WGS) entry which is preliminary data.</text>
</comment>
<protein>
    <submittedName>
        <fullName evidence="2">Uncharacterized protein</fullName>
    </submittedName>
</protein>
<proteinExistence type="predicted"/>